<sequence>MKTQLGILLAGSAGLLIGISIFGIRQFLKNKSREYDDYYDDFHRHFVNISRDDDTEGVEFLAVQ</sequence>
<keyword evidence="1" id="KW-0472">Membrane</keyword>
<keyword evidence="5" id="KW-1185">Reference proteome</keyword>
<dbReference type="RefSeq" id="WP_123266169.1">
    <property type="nucleotide sequence ID" value="NZ_CBCRWA010000002.1"/>
</dbReference>
<reference evidence="4" key="1">
    <citation type="submission" date="2018-11" db="EMBL/GenBank/DDBJ databases">
        <title>Proposal to divide the Flavobacteriaceae and reorganize its genera based on Amino Acid Identity values calculated from whole genome sequences.</title>
        <authorList>
            <person name="Nicholson A.C."/>
            <person name="Gulvik C.A."/>
            <person name="Whitney A.M."/>
            <person name="Humrighouse B.W."/>
            <person name="Bell M."/>
            <person name="Holmes B."/>
            <person name="Steigerwalt A."/>
            <person name="Villarma A."/>
            <person name="Sheth M."/>
            <person name="Batra D."/>
            <person name="Pryor J."/>
            <person name="Bernardet J.-F."/>
            <person name="Hugo C."/>
            <person name="Kampfer P."/>
            <person name="Newman J."/>
            <person name="Mcquiston J.R."/>
        </authorList>
    </citation>
    <scope>NUCLEOTIDE SEQUENCE [LARGE SCALE GENOMIC DNA]</scope>
    <source>
        <strain evidence="4">H3056</strain>
    </source>
</reference>
<evidence type="ECO:0000313" key="4">
    <source>
        <dbReference type="Proteomes" id="UP000270224"/>
    </source>
</evidence>
<reference evidence="4" key="2">
    <citation type="submission" date="2018-11" db="EMBL/GenBank/DDBJ databases">
        <title>Proposal to divide the Flavobacteriaceae and reorganize its genera based on Amino Acid Identity values calculated from whole genome sequences.</title>
        <authorList>
            <person name="Nicholson A.C."/>
            <person name="Gulvik C.A."/>
            <person name="Whitney A.M."/>
            <person name="Humrighouse B.W."/>
            <person name="Bell M."/>
            <person name="Holmens B."/>
            <person name="Steigerwalt A."/>
            <person name="Villarma A."/>
            <person name="Sheth M."/>
            <person name="Batra D."/>
            <person name="Pryor J."/>
            <person name="Bernardet J.-F."/>
            <person name="Hugo C."/>
            <person name="Kampfer P."/>
            <person name="Newman J."/>
            <person name="Mcquiston J.R."/>
        </authorList>
    </citation>
    <scope>NUCLEOTIDE SEQUENCE [LARGE SCALE GENOMIC DNA]</scope>
    <source>
        <strain evidence="4">H3056</strain>
    </source>
</reference>
<accession>A0A3N0WSG4</accession>
<protein>
    <submittedName>
        <fullName evidence="3">Uncharacterized protein</fullName>
    </submittedName>
</protein>
<dbReference type="EMBL" id="RJUG01000004">
    <property type="protein sequence ID" value="ROI07855.1"/>
    <property type="molecule type" value="Genomic_DNA"/>
</dbReference>
<reference evidence="2 5" key="3">
    <citation type="submission" date="2018-11" db="EMBL/GenBank/DDBJ databases">
        <title>Proposal to divide the Flavobacteriaceae and reorganize its genera based on Amino Acid Identity values calculated from whole genome sequences.</title>
        <authorList>
            <person name="Nicholson A.C."/>
            <person name="Gulvik C.A."/>
            <person name="Whitney A.M."/>
            <person name="Humrighouse B.W."/>
            <person name="Bell M."/>
            <person name="Holmes B."/>
            <person name="Steigerwalt A.G."/>
            <person name="Villarma A."/>
            <person name="Sheth M."/>
            <person name="Batra D."/>
            <person name="Pryor J."/>
            <person name="Bernardet J.-F."/>
            <person name="Hugo C."/>
            <person name="Kampfer P."/>
            <person name="Newman J.D."/>
            <person name="McQuiston J.R."/>
        </authorList>
    </citation>
    <scope>NUCLEOTIDE SEQUENCE [LARGE SCALE GENOMIC DNA]</scope>
    <source>
        <strain evidence="2 5">H3001</strain>
    </source>
</reference>
<proteinExistence type="predicted"/>
<dbReference type="AlphaFoldDB" id="A0A3N0WSG4"/>
<evidence type="ECO:0000313" key="2">
    <source>
        <dbReference type="EMBL" id="AZI66961.1"/>
    </source>
</evidence>
<keyword evidence="1" id="KW-0812">Transmembrane</keyword>
<organism evidence="3 4">
    <name type="scientific">Kaistella daneshvariae</name>
    <dbReference type="NCBI Taxonomy" id="2487074"/>
    <lineage>
        <taxon>Bacteria</taxon>
        <taxon>Pseudomonadati</taxon>
        <taxon>Bacteroidota</taxon>
        <taxon>Flavobacteriia</taxon>
        <taxon>Flavobacteriales</taxon>
        <taxon>Weeksellaceae</taxon>
        <taxon>Chryseobacterium group</taxon>
        <taxon>Kaistella</taxon>
    </lineage>
</organism>
<dbReference type="Proteomes" id="UP000274483">
    <property type="component" value="Chromosome"/>
</dbReference>
<feature type="transmembrane region" description="Helical" evidence="1">
    <location>
        <begin position="6"/>
        <end position="24"/>
    </location>
</feature>
<evidence type="ECO:0000313" key="5">
    <source>
        <dbReference type="Proteomes" id="UP000274483"/>
    </source>
</evidence>
<dbReference type="Proteomes" id="UP000270224">
    <property type="component" value="Unassembled WGS sequence"/>
</dbReference>
<keyword evidence="1" id="KW-1133">Transmembrane helix</keyword>
<dbReference type="EMBL" id="CP034158">
    <property type="protein sequence ID" value="AZI66961.1"/>
    <property type="molecule type" value="Genomic_DNA"/>
</dbReference>
<gene>
    <name evidence="3" type="ORF">EGI11_09265</name>
    <name evidence="2" type="ORF">EIB71_04420</name>
</gene>
<name>A0A3N0WSG4_9FLAO</name>
<evidence type="ECO:0000313" key="3">
    <source>
        <dbReference type="EMBL" id="ROI07855.1"/>
    </source>
</evidence>
<evidence type="ECO:0000256" key="1">
    <source>
        <dbReference type="SAM" id="Phobius"/>
    </source>
</evidence>